<name>A0A8H3IA71_9LECA</name>
<sequence>MAHRTTLDEVVLAESDTILFTRWAMASFKGCSSIKRLAMPIHTTFSDSDTVIGFETYPALRKYIPPQLEELQIQFSVGVSELDGWHPAMQDAAAEAEDSYGEGLLRISEVPGLGSVSHMDELEQAFGKVGVEFEMVLTPFFKDMPFGKRLYEW</sequence>
<organism evidence="1 2">
    <name type="scientific">Alectoria fallacina</name>
    <dbReference type="NCBI Taxonomy" id="1903189"/>
    <lineage>
        <taxon>Eukaryota</taxon>
        <taxon>Fungi</taxon>
        <taxon>Dikarya</taxon>
        <taxon>Ascomycota</taxon>
        <taxon>Pezizomycotina</taxon>
        <taxon>Lecanoromycetes</taxon>
        <taxon>OSLEUM clade</taxon>
        <taxon>Lecanoromycetidae</taxon>
        <taxon>Lecanorales</taxon>
        <taxon>Lecanorineae</taxon>
        <taxon>Parmeliaceae</taxon>
        <taxon>Alectoria</taxon>
    </lineage>
</organism>
<evidence type="ECO:0000313" key="1">
    <source>
        <dbReference type="EMBL" id="CAF9920632.1"/>
    </source>
</evidence>
<proteinExistence type="predicted"/>
<protein>
    <submittedName>
        <fullName evidence="1">Uncharacterized protein</fullName>
    </submittedName>
</protein>
<keyword evidence="2" id="KW-1185">Reference proteome</keyword>
<accession>A0A8H3IA71</accession>
<dbReference type="Proteomes" id="UP000664203">
    <property type="component" value="Unassembled WGS sequence"/>
</dbReference>
<dbReference type="AlphaFoldDB" id="A0A8H3IA71"/>
<dbReference type="EMBL" id="CAJPDR010000138">
    <property type="protein sequence ID" value="CAF9920632.1"/>
    <property type="molecule type" value="Genomic_DNA"/>
</dbReference>
<dbReference type="OrthoDB" id="5380309at2759"/>
<evidence type="ECO:0000313" key="2">
    <source>
        <dbReference type="Proteomes" id="UP000664203"/>
    </source>
</evidence>
<gene>
    <name evidence="1" type="ORF">ALECFALPRED_001589</name>
</gene>
<comment type="caution">
    <text evidence="1">The sequence shown here is derived from an EMBL/GenBank/DDBJ whole genome shotgun (WGS) entry which is preliminary data.</text>
</comment>
<reference evidence="1" key="1">
    <citation type="submission" date="2021-03" db="EMBL/GenBank/DDBJ databases">
        <authorList>
            <person name="Tagirdzhanova G."/>
        </authorList>
    </citation>
    <scope>NUCLEOTIDE SEQUENCE</scope>
</reference>